<gene>
    <name evidence="2" type="ORF">AB3N04_01170</name>
</gene>
<keyword evidence="1" id="KW-0472">Membrane</keyword>
<dbReference type="EMBL" id="CP162550">
    <property type="protein sequence ID" value="XDI35121.1"/>
    <property type="molecule type" value="Genomic_DNA"/>
</dbReference>
<sequence length="215" mass="25018">MNLRIISIGVALLGVGVYVILSLTGFFDKTEIDLAESVSSLEQYTASFYDTQEKTGEWIAAINPNAQTDYFETNSQVERNVTIEPFLSDFFGSILMNDIDLFVSYFIFDDLVEDLGEKEPEERMQQLREIMMAITKGDSLLNVEIGRTREYDTYHEVQTTLIYKENMRRNLTLNLIFESPTYHDEHNLEIYYINNSIWDILDQLESETGWRTLLN</sequence>
<evidence type="ECO:0000313" key="2">
    <source>
        <dbReference type="EMBL" id="XDI35121.1"/>
    </source>
</evidence>
<organism evidence="2">
    <name type="scientific">Alkalihalophilus sp. As8PL</name>
    <dbReference type="NCBI Taxonomy" id="3237103"/>
    <lineage>
        <taxon>Bacteria</taxon>
        <taxon>Bacillati</taxon>
        <taxon>Bacillota</taxon>
        <taxon>Bacilli</taxon>
        <taxon>Bacillales</taxon>
        <taxon>Bacillaceae</taxon>
        <taxon>Alkalihalophilus</taxon>
    </lineage>
</organism>
<geneLocation type="plasmid" evidence="2">
    <name>unnamed</name>
</geneLocation>
<accession>A0AB39BNP2</accession>
<dbReference type="AlphaFoldDB" id="A0AB39BNP2"/>
<dbReference type="RefSeq" id="WP_368502738.1">
    <property type="nucleotide sequence ID" value="NZ_CP162550.1"/>
</dbReference>
<keyword evidence="2" id="KW-0614">Plasmid</keyword>
<evidence type="ECO:0000256" key="1">
    <source>
        <dbReference type="SAM" id="Phobius"/>
    </source>
</evidence>
<feature type="transmembrane region" description="Helical" evidence="1">
    <location>
        <begin position="6"/>
        <end position="27"/>
    </location>
</feature>
<keyword evidence="1" id="KW-0812">Transmembrane</keyword>
<protein>
    <submittedName>
        <fullName evidence="2">Uncharacterized protein</fullName>
    </submittedName>
</protein>
<proteinExistence type="predicted"/>
<name>A0AB39BNP2_9BACI</name>
<reference evidence="2" key="1">
    <citation type="submission" date="2024-07" db="EMBL/GenBank/DDBJ databases">
        <title>Identification and characteristics of an arsenic-resistant bacterial isolate, which belongs to a novel species.</title>
        <authorList>
            <person name="Juszczyk A."/>
            <person name="Kowalczyk A."/>
            <person name="Was K."/>
            <person name="Kosowicz W."/>
            <person name="Budzyn A."/>
            <person name="Latowski D."/>
        </authorList>
    </citation>
    <scope>NUCLEOTIDE SEQUENCE</scope>
    <source>
        <strain evidence="2">As8PL</strain>
        <plasmid evidence="2">unnamed</plasmid>
    </source>
</reference>
<keyword evidence="1" id="KW-1133">Transmembrane helix</keyword>